<evidence type="ECO:0000313" key="1">
    <source>
        <dbReference type="EMBL" id="OHX13599.1"/>
    </source>
</evidence>
<protein>
    <submittedName>
        <fullName evidence="1">Uncharacterized protein</fullName>
    </submittedName>
</protein>
<organism evidence="1 2">
    <name type="scientific">Chromobacterium sphagni</name>
    <dbReference type="NCBI Taxonomy" id="1903179"/>
    <lineage>
        <taxon>Bacteria</taxon>
        <taxon>Pseudomonadati</taxon>
        <taxon>Pseudomonadota</taxon>
        <taxon>Betaproteobacteria</taxon>
        <taxon>Neisseriales</taxon>
        <taxon>Chromobacteriaceae</taxon>
        <taxon>Chromobacterium</taxon>
    </lineage>
</organism>
<reference evidence="1 2" key="1">
    <citation type="submission" date="2016-09" db="EMBL/GenBank/DDBJ databases">
        <title>Chromobacterium muskegensis sp. nov., an insecticidal bacterium isolated from Sphagnum bogs.</title>
        <authorList>
            <person name="Sparks M.E."/>
            <person name="Blackburn M.B."/>
            <person name="Gundersen-Rindal D.E."/>
            <person name="Mitchell A."/>
            <person name="Farrar R."/>
            <person name="Kuhar D."/>
        </authorList>
    </citation>
    <scope>NUCLEOTIDE SEQUENCE [LARGE SCALE GENOMIC DNA]</scope>
    <source>
        <strain evidence="1 2">37-2</strain>
    </source>
</reference>
<accession>A0A1S1X2D6</accession>
<dbReference type="AlphaFoldDB" id="A0A1S1X2D6"/>
<evidence type="ECO:0000313" key="2">
    <source>
        <dbReference type="Proteomes" id="UP000180088"/>
    </source>
</evidence>
<proteinExistence type="predicted"/>
<name>A0A1S1X2D6_9NEIS</name>
<dbReference type="Proteomes" id="UP000180088">
    <property type="component" value="Unassembled WGS sequence"/>
</dbReference>
<comment type="caution">
    <text evidence="1">The sequence shown here is derived from an EMBL/GenBank/DDBJ whole genome shotgun (WGS) entry which is preliminary data.</text>
</comment>
<dbReference type="EMBL" id="MKCS01000001">
    <property type="protein sequence ID" value="OHX13599.1"/>
    <property type="molecule type" value="Genomic_DNA"/>
</dbReference>
<sequence length="432" mass="47834">MGAYIMNDVVNEAVTSLKKIGSLKELWLTVVGERKDSVNDVMAMHSAYSDMSFSLKIQDLANVFSGVYLDTYWTGLGESSNIMAEHLSQALGTAMPDAIGIARNSVAQWRGLLCRKNLSDSGLIPARGAYTDSMDIVCNRDVPLDPKQLIIQWDDVFYKTPQVGKNYIYARCQNKDFDGKIRDAQVRMYYSPGGFNTPPSSWVKCLTDVKGQFFGSVLDINNRPAVLDRGDRGVSEAFVLDVQSTAHICIAAAISYPYFEKNIPEQISTGNWNAVTWIMNNGAAAWRNVNPVLNQGDESLVFHNQDATPEQFSFVLRCQHVPFGSKLRMYSEDPAAAFDSGMVNIVNDCQELQVSVVVPPYYAGRIKLHLEGPDGKPLPRGAAVEIRMLWCVPHSHHHYLQAVALLGAISALPTLQSVHVPLGYYTMLGIEE</sequence>
<gene>
    <name evidence="1" type="ORF">BI347_08770</name>
</gene>